<dbReference type="Proteomes" id="UP001597262">
    <property type="component" value="Unassembled WGS sequence"/>
</dbReference>
<feature type="transmembrane region" description="Helical" evidence="1">
    <location>
        <begin position="95"/>
        <end position="114"/>
    </location>
</feature>
<dbReference type="RefSeq" id="WP_379321225.1">
    <property type="nucleotide sequence ID" value="NZ_JBHTLM010000020.1"/>
</dbReference>
<proteinExistence type="predicted"/>
<dbReference type="EMBL" id="JBHTLM010000020">
    <property type="protein sequence ID" value="MFD1178785.1"/>
    <property type="molecule type" value="Genomic_DNA"/>
</dbReference>
<name>A0ABW3S2U5_9BACL</name>
<evidence type="ECO:0000313" key="2">
    <source>
        <dbReference type="EMBL" id="MFD1178785.1"/>
    </source>
</evidence>
<evidence type="ECO:0000313" key="3">
    <source>
        <dbReference type="Proteomes" id="UP001597262"/>
    </source>
</evidence>
<keyword evidence="1" id="KW-0812">Transmembrane</keyword>
<protein>
    <recommendedName>
        <fullName evidence="4">Anti-sigma factor</fullName>
    </recommendedName>
</protein>
<keyword evidence="1" id="KW-1133">Transmembrane helix</keyword>
<sequence>MNRMKANERDLWEKYIRGETPPDTAKRLDALLAENPEAFDAYLEVFASLEQELPIPENEQHFIQNVLGALPQEKQNIKGVHESDKQAKSWIYNPLFHYAIAASITVLLLTSGFFDLLSAEANKVISRPPDASMSKHVVDQASAWIDKFQSKR</sequence>
<evidence type="ECO:0000256" key="1">
    <source>
        <dbReference type="SAM" id="Phobius"/>
    </source>
</evidence>
<comment type="caution">
    <text evidence="2">The sequence shown here is derived from an EMBL/GenBank/DDBJ whole genome shotgun (WGS) entry which is preliminary data.</text>
</comment>
<accession>A0ABW3S2U5</accession>
<organism evidence="2 3">
    <name type="scientific">Paenibacillus puldeungensis</name>
    <dbReference type="NCBI Taxonomy" id="696536"/>
    <lineage>
        <taxon>Bacteria</taxon>
        <taxon>Bacillati</taxon>
        <taxon>Bacillota</taxon>
        <taxon>Bacilli</taxon>
        <taxon>Bacillales</taxon>
        <taxon>Paenibacillaceae</taxon>
        <taxon>Paenibacillus</taxon>
    </lineage>
</organism>
<keyword evidence="3" id="KW-1185">Reference proteome</keyword>
<gene>
    <name evidence="2" type="ORF">ACFQ3W_21140</name>
</gene>
<keyword evidence="1" id="KW-0472">Membrane</keyword>
<evidence type="ECO:0008006" key="4">
    <source>
        <dbReference type="Google" id="ProtNLM"/>
    </source>
</evidence>
<reference evidence="3" key="1">
    <citation type="journal article" date="2019" name="Int. J. Syst. Evol. Microbiol.">
        <title>The Global Catalogue of Microorganisms (GCM) 10K type strain sequencing project: providing services to taxonomists for standard genome sequencing and annotation.</title>
        <authorList>
            <consortium name="The Broad Institute Genomics Platform"/>
            <consortium name="The Broad Institute Genome Sequencing Center for Infectious Disease"/>
            <person name="Wu L."/>
            <person name="Ma J."/>
        </authorList>
    </citation>
    <scope>NUCLEOTIDE SEQUENCE [LARGE SCALE GENOMIC DNA]</scope>
    <source>
        <strain evidence="3">CCUG 59189</strain>
    </source>
</reference>